<feature type="compositionally biased region" description="Basic and acidic residues" evidence="1">
    <location>
        <begin position="500"/>
        <end position="526"/>
    </location>
</feature>
<dbReference type="PROSITE" id="PS50235">
    <property type="entry name" value="USP_3"/>
    <property type="match status" value="1"/>
</dbReference>
<feature type="domain" description="USP" evidence="2">
    <location>
        <begin position="1"/>
        <end position="39"/>
    </location>
</feature>
<dbReference type="OrthoDB" id="265776at2759"/>
<accession>A0A8J5CPJ1</accession>
<gene>
    <name evidence="3" type="primary">USP31</name>
    <name evidence="3" type="ORF">GWK47_053522</name>
</gene>
<organism evidence="3 4">
    <name type="scientific">Chionoecetes opilio</name>
    <name type="common">Atlantic snow crab</name>
    <name type="synonym">Cancer opilio</name>
    <dbReference type="NCBI Taxonomy" id="41210"/>
    <lineage>
        <taxon>Eukaryota</taxon>
        <taxon>Metazoa</taxon>
        <taxon>Ecdysozoa</taxon>
        <taxon>Arthropoda</taxon>
        <taxon>Crustacea</taxon>
        <taxon>Multicrustacea</taxon>
        <taxon>Malacostraca</taxon>
        <taxon>Eumalacostraca</taxon>
        <taxon>Eucarida</taxon>
        <taxon>Decapoda</taxon>
        <taxon>Pleocyemata</taxon>
        <taxon>Brachyura</taxon>
        <taxon>Eubrachyura</taxon>
        <taxon>Majoidea</taxon>
        <taxon>Majidae</taxon>
        <taxon>Chionoecetes</taxon>
    </lineage>
</organism>
<feature type="region of interest" description="Disordered" evidence="1">
    <location>
        <begin position="75"/>
        <end position="140"/>
    </location>
</feature>
<dbReference type="InterPro" id="IPR038765">
    <property type="entry name" value="Papain-like_cys_pep_sf"/>
</dbReference>
<dbReference type="EMBL" id="JACEEZ010016921">
    <property type="protein sequence ID" value="KAG0717904.1"/>
    <property type="molecule type" value="Genomic_DNA"/>
</dbReference>
<dbReference type="Gene3D" id="3.90.70.10">
    <property type="entry name" value="Cysteine proteinases"/>
    <property type="match status" value="1"/>
</dbReference>
<feature type="compositionally biased region" description="Basic and acidic residues" evidence="1">
    <location>
        <begin position="673"/>
        <end position="685"/>
    </location>
</feature>
<evidence type="ECO:0000313" key="4">
    <source>
        <dbReference type="Proteomes" id="UP000770661"/>
    </source>
</evidence>
<dbReference type="GO" id="GO:0004843">
    <property type="term" value="F:cysteine-type deubiquitinase activity"/>
    <property type="evidence" value="ECO:0007669"/>
    <property type="project" value="InterPro"/>
</dbReference>
<dbReference type="SUPFAM" id="SSF54001">
    <property type="entry name" value="Cysteine proteinases"/>
    <property type="match status" value="1"/>
</dbReference>
<comment type="caution">
    <text evidence="3">The sequence shown here is derived from an EMBL/GenBank/DDBJ whole genome shotgun (WGS) entry which is preliminary data.</text>
</comment>
<evidence type="ECO:0000313" key="3">
    <source>
        <dbReference type="EMBL" id="KAG0717904.1"/>
    </source>
</evidence>
<name>A0A8J5CPJ1_CHIOP</name>
<keyword evidence="4" id="KW-1185">Reference proteome</keyword>
<evidence type="ECO:0000259" key="2">
    <source>
        <dbReference type="PROSITE" id="PS50235"/>
    </source>
</evidence>
<feature type="region of interest" description="Disordered" evidence="1">
    <location>
        <begin position="404"/>
        <end position="526"/>
    </location>
</feature>
<feature type="compositionally biased region" description="Basic and acidic residues" evidence="1">
    <location>
        <begin position="262"/>
        <end position="280"/>
    </location>
</feature>
<feature type="compositionally biased region" description="Polar residues" evidence="1">
    <location>
        <begin position="421"/>
        <end position="437"/>
    </location>
</feature>
<feature type="region of interest" description="Disordered" evidence="1">
    <location>
        <begin position="227"/>
        <end position="365"/>
    </location>
</feature>
<feature type="compositionally biased region" description="Polar residues" evidence="1">
    <location>
        <begin position="447"/>
        <end position="456"/>
    </location>
</feature>
<feature type="region of interest" description="Disordered" evidence="1">
    <location>
        <begin position="644"/>
        <end position="709"/>
    </location>
</feature>
<sequence>MCKNTADNQWYSFDDSKVEAASEDQVVSPDAYILFYQRRSDNSLMSCSEGGLPEHWAFRIPLSYLPPALALPSSTKMPAAPPAPFERGRSYGTLPVGSRVQRQPSTEREHASDTEAPLASHEESPLLKRRSTSTLLEKEDLPAEMPKCNLKIETVKVDVLASQKTLEKEEDDSMECNTTIIPCNADSDEDMPEVLKNGATSSSSSPTPSSTTTKTVLISRCQAVRDTDLPNGAASSPPLTNGHAASPRDQEEEEEGDVPSLEPRDLEDDRRQEQTPEVRIHPATPEVLAAHQGHADAQPKRSIITLTLRPRNSSESSCEVRVISRTPSLASTRSSSSVSSGPTVNGVDVPYQNGGLDDEPHSPITPEIRITSLTKPADGTGPVPPPVKVSTRCMNANKTASFVVINTPTASPRAPRPKTPVTATHNGTSKPYTTKVTVKTRDPSLESLRNQRTVASSRKENGVASKAPLTNGKSPTMTPAANYCSPLKVTATTTAGPRTHRPERGEPRYPREARCDRREERYERRDDRYREERYGREDRYDKREDQRYERREDSRYIRRDDRYDRDHRYDLEKRYLRESRRHEGDAGVPEKEYDAPQYQPGRCSMDFREVREAWCKREYNYKYDDGPKCERIYAYERDLDNHHHQNKFGREGRYERDAVHERGGGDLVGKGRASYDPRDHYRPQDYSKGLPNTAATPTPAPTVITESSV</sequence>
<reference evidence="3" key="1">
    <citation type="submission" date="2020-07" db="EMBL/GenBank/DDBJ databases">
        <title>The High-quality genome of the commercially important snow crab, Chionoecetes opilio.</title>
        <authorList>
            <person name="Jeong J.-H."/>
            <person name="Ryu S."/>
        </authorList>
    </citation>
    <scope>NUCLEOTIDE SEQUENCE</scope>
    <source>
        <strain evidence="3">MADBK_172401_WGS</strain>
        <tissue evidence="3">Digestive gland</tissue>
    </source>
</reference>
<protein>
    <submittedName>
        <fullName evidence="3">Ubiquitin carboxyl-terminal hydrolase 31</fullName>
    </submittedName>
</protein>
<feature type="compositionally biased region" description="Low complexity" evidence="1">
    <location>
        <begin position="324"/>
        <end position="340"/>
    </location>
</feature>
<feature type="compositionally biased region" description="Low complexity" evidence="1">
    <location>
        <begin position="200"/>
        <end position="213"/>
    </location>
</feature>
<dbReference type="AlphaFoldDB" id="A0A8J5CPJ1"/>
<evidence type="ECO:0000256" key="1">
    <source>
        <dbReference type="SAM" id="MobiDB-lite"/>
    </source>
</evidence>
<dbReference type="InterPro" id="IPR028889">
    <property type="entry name" value="USP"/>
</dbReference>
<feature type="compositionally biased region" description="Basic and acidic residues" evidence="1">
    <location>
        <begin position="644"/>
        <end position="664"/>
    </location>
</feature>
<dbReference type="GO" id="GO:0016579">
    <property type="term" value="P:protein deubiquitination"/>
    <property type="evidence" value="ECO:0007669"/>
    <property type="project" value="InterPro"/>
</dbReference>
<keyword evidence="3" id="KW-0378">Hydrolase</keyword>
<dbReference type="InterPro" id="IPR001394">
    <property type="entry name" value="Peptidase_C19_UCH"/>
</dbReference>
<dbReference type="Proteomes" id="UP000770661">
    <property type="component" value="Unassembled WGS sequence"/>
</dbReference>
<dbReference type="Pfam" id="PF00443">
    <property type="entry name" value="UCH"/>
    <property type="match status" value="1"/>
</dbReference>
<proteinExistence type="predicted"/>
<feature type="region of interest" description="Disordered" evidence="1">
    <location>
        <begin position="166"/>
        <end position="215"/>
    </location>
</feature>